<dbReference type="Proteomes" id="UP000011713">
    <property type="component" value="Unassembled WGS sequence"/>
</dbReference>
<keyword evidence="2" id="KW-1185">Reference proteome</keyword>
<reference evidence="1" key="2">
    <citation type="submission" date="2015-06" db="UniProtKB">
        <authorList>
            <consortium name="EnsemblProtists"/>
        </authorList>
    </citation>
    <scope>IDENTIFICATION</scope>
    <source>
        <strain evidence="1">Emoy2</strain>
    </source>
</reference>
<evidence type="ECO:0000313" key="2">
    <source>
        <dbReference type="Proteomes" id="UP000011713"/>
    </source>
</evidence>
<dbReference type="HOGENOM" id="CLU_2693031_0_0_1"/>
<reference evidence="2" key="1">
    <citation type="journal article" date="2010" name="Science">
        <title>Signatures of adaptation to obligate biotrophy in the Hyaloperonospora arabidopsidis genome.</title>
        <authorList>
            <person name="Baxter L."/>
            <person name="Tripathy S."/>
            <person name="Ishaque N."/>
            <person name="Boot N."/>
            <person name="Cabral A."/>
            <person name="Kemen E."/>
            <person name="Thines M."/>
            <person name="Ah-Fong A."/>
            <person name="Anderson R."/>
            <person name="Badejoko W."/>
            <person name="Bittner-Eddy P."/>
            <person name="Boore J.L."/>
            <person name="Chibucos M.C."/>
            <person name="Coates M."/>
            <person name="Dehal P."/>
            <person name="Delehaunty K."/>
            <person name="Dong S."/>
            <person name="Downton P."/>
            <person name="Dumas B."/>
            <person name="Fabro G."/>
            <person name="Fronick C."/>
            <person name="Fuerstenberg S.I."/>
            <person name="Fulton L."/>
            <person name="Gaulin E."/>
            <person name="Govers F."/>
            <person name="Hughes L."/>
            <person name="Humphray S."/>
            <person name="Jiang R.H."/>
            <person name="Judelson H."/>
            <person name="Kamoun S."/>
            <person name="Kyung K."/>
            <person name="Meijer H."/>
            <person name="Minx P."/>
            <person name="Morris P."/>
            <person name="Nelson J."/>
            <person name="Phuntumart V."/>
            <person name="Qutob D."/>
            <person name="Rehmany A."/>
            <person name="Rougon-Cardoso A."/>
            <person name="Ryden P."/>
            <person name="Torto-Alalibo T."/>
            <person name="Studholme D."/>
            <person name="Wang Y."/>
            <person name="Win J."/>
            <person name="Wood J."/>
            <person name="Clifton S.W."/>
            <person name="Rogers J."/>
            <person name="Van den Ackerveken G."/>
            <person name="Jones J.D."/>
            <person name="McDowell J.M."/>
            <person name="Beynon J."/>
            <person name="Tyler B.M."/>
        </authorList>
    </citation>
    <scope>NUCLEOTIDE SEQUENCE [LARGE SCALE GENOMIC DNA]</scope>
    <source>
        <strain evidence="2">Emoy2</strain>
    </source>
</reference>
<protein>
    <submittedName>
        <fullName evidence="1">Uncharacterized protein</fullName>
    </submittedName>
</protein>
<accession>M4BT54</accession>
<dbReference type="EMBL" id="JH597821">
    <property type="status" value="NOT_ANNOTATED_CDS"/>
    <property type="molecule type" value="Genomic_DNA"/>
</dbReference>
<dbReference type="VEuPathDB" id="FungiDB:HpaG809639"/>
<dbReference type="EnsemblProtists" id="HpaT809639">
    <property type="protein sequence ID" value="HpaP809639"/>
    <property type="gene ID" value="HpaG809639"/>
</dbReference>
<evidence type="ECO:0000313" key="1">
    <source>
        <dbReference type="EnsemblProtists" id="HpaP809639"/>
    </source>
</evidence>
<proteinExistence type="predicted"/>
<dbReference type="InParanoid" id="M4BT54"/>
<sequence>MGPATSRSKKFMLCRGHMLGTFCSHGATRSRHHECTKNVLKRGLTAETKRLDSRNRSSYYTNCFISTFLVFYAC</sequence>
<dbReference type="AlphaFoldDB" id="M4BT54"/>
<name>M4BT54_HYAAE</name>
<organism evidence="1 2">
    <name type="scientific">Hyaloperonospora arabidopsidis (strain Emoy2)</name>
    <name type="common">Downy mildew agent</name>
    <name type="synonym">Peronospora arabidopsidis</name>
    <dbReference type="NCBI Taxonomy" id="559515"/>
    <lineage>
        <taxon>Eukaryota</taxon>
        <taxon>Sar</taxon>
        <taxon>Stramenopiles</taxon>
        <taxon>Oomycota</taxon>
        <taxon>Peronosporomycetes</taxon>
        <taxon>Peronosporales</taxon>
        <taxon>Peronosporaceae</taxon>
        <taxon>Hyaloperonospora</taxon>
    </lineage>
</organism>